<dbReference type="Proteomes" id="UP000027208">
    <property type="component" value="Unassembled WGS sequence"/>
</dbReference>
<gene>
    <name evidence="2" type="ORF">AE32_02154</name>
</gene>
<keyword evidence="1" id="KW-1133">Transmembrane helix</keyword>
<dbReference type="EMBL" id="JMUI01000007">
    <property type="protein sequence ID" value="KDM55996.1"/>
    <property type="molecule type" value="Genomic_DNA"/>
</dbReference>
<dbReference type="RefSeq" id="WP_000698499.1">
    <property type="nucleotide sequence ID" value="NZ_BBSR01000002.1"/>
</dbReference>
<reference evidence="2 3" key="1">
    <citation type="submission" date="2014-04" db="EMBL/GenBank/DDBJ databases">
        <title>The Genome Sequence of Acinetobacter baumanii BIDMC 57.</title>
        <authorList>
            <consortium name="The Broad Institute Genomics Platform"/>
            <consortium name="The Broad Institute Genome Sequencing Center for Infectious Disease"/>
            <person name="Murphy C."/>
            <person name="Cosimi L."/>
            <person name="Cerqueira G."/>
            <person name="Feldgarden M."/>
            <person name="Earl A."/>
            <person name="Spencer M.D."/>
            <person name="Fodor A."/>
            <person name="Sautter R.L."/>
            <person name="Hung D."/>
            <person name="Onderdonk A.B."/>
            <person name="Ernst C."/>
            <person name="Delaney M."/>
            <person name="DuBois A."/>
            <person name="Young S.K."/>
            <person name="Zeng Q."/>
            <person name="Gargeya S."/>
            <person name="Abouelleil A."/>
            <person name="Alvarado L."/>
            <person name="Chapman S.B."/>
            <person name="Gainer-Dewar J."/>
            <person name="Goldberg J."/>
            <person name="Griggs A."/>
            <person name="Gujja S."/>
            <person name="Hansen M."/>
            <person name="Howarth C."/>
            <person name="Imamovic A."/>
            <person name="Larimer J."/>
            <person name="Pearson M."/>
            <person name="Poon T.W."/>
            <person name="Priest M."/>
            <person name="Roberts A."/>
            <person name="Saif S."/>
            <person name="Shea T."/>
            <person name="Sykes S."/>
            <person name="Wortman J."/>
            <person name="Nusbaum C."/>
            <person name="Birren B."/>
        </authorList>
    </citation>
    <scope>NUCLEOTIDE SEQUENCE [LARGE SCALE GENOMIC DNA]</scope>
    <source>
        <strain evidence="2 3">BIDMC 57</strain>
    </source>
</reference>
<organism evidence="2 3">
    <name type="scientific">Acinetobacter nosocomialis</name>
    <dbReference type="NCBI Taxonomy" id="106654"/>
    <lineage>
        <taxon>Bacteria</taxon>
        <taxon>Pseudomonadati</taxon>
        <taxon>Pseudomonadota</taxon>
        <taxon>Gammaproteobacteria</taxon>
        <taxon>Moraxellales</taxon>
        <taxon>Moraxellaceae</taxon>
        <taxon>Acinetobacter</taxon>
        <taxon>Acinetobacter calcoaceticus/baumannii complex</taxon>
    </lineage>
</organism>
<proteinExistence type="predicted"/>
<sequence>MKILNFLKNKITSNELAETIALSLIFYIVLVCFALCIGLALTTFCETDKKEIPSVVSNMFVWSATLIAPIIAILLLNSWRYQKNFEADSTLLNSCEENLIRFKNKIYPICQAVIKIHEVGSQDHTYYLAHSLFRRPLKISDECLNDFYLHMERYLNYNEDTELKKLFNEYYGIANDFLYINKQIISDCYSLIYYQLKEQPLGNGWVDSNFTIIFPEGSPQKRQIESQYSNFNYHYDNTGINMEMDKESGEMISVRKTYKEYYDLMDSYYKQLSAKISEINRA</sequence>
<protein>
    <submittedName>
        <fullName evidence="2">Uncharacterized protein</fullName>
    </submittedName>
</protein>
<accession>A0A836MK57</accession>
<feature type="transmembrane region" description="Helical" evidence="1">
    <location>
        <begin position="56"/>
        <end position="76"/>
    </location>
</feature>
<feature type="transmembrane region" description="Helical" evidence="1">
    <location>
        <begin position="20"/>
        <end position="44"/>
    </location>
</feature>
<evidence type="ECO:0000256" key="1">
    <source>
        <dbReference type="SAM" id="Phobius"/>
    </source>
</evidence>
<keyword evidence="1" id="KW-0472">Membrane</keyword>
<evidence type="ECO:0000313" key="3">
    <source>
        <dbReference type="Proteomes" id="UP000027208"/>
    </source>
</evidence>
<evidence type="ECO:0000313" key="2">
    <source>
        <dbReference type="EMBL" id="KDM55996.1"/>
    </source>
</evidence>
<name>A0A836MK57_ACINO</name>
<keyword evidence="1" id="KW-0812">Transmembrane</keyword>
<dbReference type="AlphaFoldDB" id="A0A836MK57"/>
<comment type="caution">
    <text evidence="2">The sequence shown here is derived from an EMBL/GenBank/DDBJ whole genome shotgun (WGS) entry which is preliminary data.</text>
</comment>